<dbReference type="AlphaFoldDB" id="A0AAU1ICL3"/>
<dbReference type="PANTHER" id="PTHR21666">
    <property type="entry name" value="PEPTIDASE-RELATED"/>
    <property type="match status" value="1"/>
</dbReference>
<dbReference type="InterPro" id="IPR018392">
    <property type="entry name" value="LysM"/>
</dbReference>
<organism evidence="3">
    <name type="scientific">Streptomyces sp. NBC_00180</name>
    <dbReference type="NCBI Taxonomy" id="2903632"/>
    <lineage>
        <taxon>Bacteria</taxon>
        <taxon>Bacillati</taxon>
        <taxon>Actinomycetota</taxon>
        <taxon>Actinomycetes</taxon>
        <taxon>Kitasatosporales</taxon>
        <taxon>Streptomycetaceae</taxon>
        <taxon>Streptomyces</taxon>
    </lineage>
</organism>
<proteinExistence type="predicted"/>
<dbReference type="InterPro" id="IPR011055">
    <property type="entry name" value="Dup_hybrid_motif"/>
</dbReference>
<dbReference type="InterPro" id="IPR016047">
    <property type="entry name" value="M23ase_b-sheet_dom"/>
</dbReference>
<name>A0AAU1ICL3_9ACTN</name>
<evidence type="ECO:0000259" key="2">
    <source>
        <dbReference type="PROSITE" id="PS51782"/>
    </source>
</evidence>
<protein>
    <submittedName>
        <fullName evidence="3">LysM peptidoglycan-binding domain-containing M23 family metallopeptidase</fullName>
    </submittedName>
</protein>
<dbReference type="SUPFAM" id="SSF51261">
    <property type="entry name" value="Duplicated hybrid motif"/>
    <property type="match status" value="1"/>
</dbReference>
<feature type="compositionally biased region" description="Low complexity" evidence="1">
    <location>
        <begin position="83"/>
        <end position="101"/>
    </location>
</feature>
<dbReference type="Gene3D" id="3.10.350.10">
    <property type="entry name" value="LysM domain"/>
    <property type="match status" value="1"/>
</dbReference>
<evidence type="ECO:0000256" key="1">
    <source>
        <dbReference type="SAM" id="MobiDB-lite"/>
    </source>
</evidence>
<dbReference type="FunFam" id="2.70.70.10:FF:000013">
    <property type="entry name" value="Peptidase family M23"/>
    <property type="match status" value="1"/>
</dbReference>
<feature type="domain" description="LysM" evidence="2">
    <location>
        <begin position="1"/>
        <end position="45"/>
    </location>
</feature>
<dbReference type="EMBL" id="CP108140">
    <property type="protein sequence ID" value="WTP92400.1"/>
    <property type="molecule type" value="Genomic_DNA"/>
</dbReference>
<dbReference type="Pfam" id="PF01551">
    <property type="entry name" value="Peptidase_M23"/>
    <property type="match status" value="1"/>
</dbReference>
<dbReference type="InterPro" id="IPR036779">
    <property type="entry name" value="LysM_dom_sf"/>
</dbReference>
<dbReference type="PANTHER" id="PTHR21666:SF270">
    <property type="entry name" value="MUREIN HYDROLASE ACTIVATOR ENVC"/>
    <property type="match status" value="1"/>
</dbReference>
<evidence type="ECO:0000313" key="3">
    <source>
        <dbReference type="EMBL" id="WTP92400.1"/>
    </source>
</evidence>
<dbReference type="CDD" id="cd12797">
    <property type="entry name" value="M23_peptidase"/>
    <property type="match status" value="1"/>
</dbReference>
<feature type="compositionally biased region" description="Basic and acidic residues" evidence="1">
    <location>
        <begin position="55"/>
        <end position="74"/>
    </location>
</feature>
<feature type="region of interest" description="Disordered" evidence="1">
    <location>
        <begin position="48"/>
        <end position="105"/>
    </location>
</feature>
<dbReference type="PROSITE" id="PS51782">
    <property type="entry name" value="LYSM"/>
    <property type="match status" value="1"/>
</dbReference>
<accession>A0AAU1ICL3</accession>
<dbReference type="Gene3D" id="2.70.70.10">
    <property type="entry name" value="Glucose Permease (Domain IIA)"/>
    <property type="match status" value="1"/>
</dbReference>
<dbReference type="GO" id="GO:0004222">
    <property type="term" value="F:metalloendopeptidase activity"/>
    <property type="evidence" value="ECO:0007669"/>
    <property type="project" value="TreeGrafter"/>
</dbReference>
<dbReference type="CDD" id="cd00118">
    <property type="entry name" value="LysM"/>
    <property type="match status" value="1"/>
</dbReference>
<reference evidence="3" key="1">
    <citation type="submission" date="2022-10" db="EMBL/GenBank/DDBJ databases">
        <title>The complete genomes of actinobacterial strains from the NBC collection.</title>
        <authorList>
            <person name="Joergensen T.S."/>
            <person name="Alvarez Arevalo M."/>
            <person name="Sterndorff E.B."/>
            <person name="Faurdal D."/>
            <person name="Vuksanovic O."/>
            <person name="Mourched A.-S."/>
            <person name="Charusanti P."/>
            <person name="Shaw S."/>
            <person name="Blin K."/>
            <person name="Weber T."/>
        </authorList>
    </citation>
    <scope>NUCLEOTIDE SEQUENCE</scope>
    <source>
        <strain evidence="3">NBC 00180</strain>
    </source>
</reference>
<gene>
    <name evidence="3" type="ORF">OG477_41970</name>
</gene>
<sequence length="234" mass="23551">MSGDTLSHIANDHRVSGGWSALYAANRDVIGNDPDLIYAGQELTMRKAAASSEAPGRHRADDSTSRTGGEDAHKTGTGKHRASGGSSQSGSAADSPASSAGLTGPVGSTAVSTPYHAAGSSWSSGYHTGVDFPVATGTPVTAVRAGTVVSAGWGGAYGNQVVIRHADGMYSQYAHLSSLNVSTGQAVGAGDRIGSSGSTGNSSGPHLHFEIRTGPGYGSDVDPLAYLRSHGVKI</sequence>
<dbReference type="InterPro" id="IPR050570">
    <property type="entry name" value="Cell_wall_metabolism_enzyme"/>
</dbReference>
<dbReference type="Pfam" id="PF01476">
    <property type="entry name" value="LysM"/>
    <property type="match status" value="1"/>
</dbReference>